<keyword evidence="2" id="KW-1185">Reference proteome</keyword>
<dbReference type="eggNOG" id="ENOG502RQ2Z">
    <property type="taxonomic scope" value="Eukaryota"/>
</dbReference>
<proteinExistence type="predicted"/>
<dbReference type="VEuPathDB" id="FungiDB:LELG_04502"/>
<dbReference type="OrthoDB" id="4026683at2759"/>
<gene>
    <name evidence="1" type="ORF">LELG_04502</name>
</gene>
<dbReference type="InParanoid" id="A5E4G3"/>
<reference evidence="1 2" key="1">
    <citation type="journal article" date="2009" name="Nature">
        <title>Evolution of pathogenicity and sexual reproduction in eight Candida genomes.</title>
        <authorList>
            <person name="Butler G."/>
            <person name="Rasmussen M.D."/>
            <person name="Lin M.F."/>
            <person name="Santos M.A."/>
            <person name="Sakthikumar S."/>
            <person name="Munro C.A."/>
            <person name="Rheinbay E."/>
            <person name="Grabherr M."/>
            <person name="Forche A."/>
            <person name="Reedy J.L."/>
            <person name="Agrafioti I."/>
            <person name="Arnaud M.B."/>
            <person name="Bates S."/>
            <person name="Brown A.J."/>
            <person name="Brunke S."/>
            <person name="Costanzo M.C."/>
            <person name="Fitzpatrick D.A."/>
            <person name="de Groot P.W."/>
            <person name="Harris D."/>
            <person name="Hoyer L.L."/>
            <person name="Hube B."/>
            <person name="Klis F.M."/>
            <person name="Kodira C."/>
            <person name="Lennard N."/>
            <person name="Logue M.E."/>
            <person name="Martin R."/>
            <person name="Neiman A.M."/>
            <person name="Nikolaou E."/>
            <person name="Quail M.A."/>
            <person name="Quinn J."/>
            <person name="Santos M.C."/>
            <person name="Schmitzberger F.F."/>
            <person name="Sherlock G."/>
            <person name="Shah P."/>
            <person name="Silverstein K.A."/>
            <person name="Skrzypek M.S."/>
            <person name="Soll D."/>
            <person name="Staggs R."/>
            <person name="Stansfield I."/>
            <person name="Stumpf M.P."/>
            <person name="Sudbery P.E."/>
            <person name="Srikantha T."/>
            <person name="Zeng Q."/>
            <person name="Berman J."/>
            <person name="Berriman M."/>
            <person name="Heitman J."/>
            <person name="Gow N.A."/>
            <person name="Lorenz M.C."/>
            <person name="Birren B.W."/>
            <person name="Kellis M."/>
            <person name="Cuomo C.A."/>
        </authorList>
    </citation>
    <scope>NUCLEOTIDE SEQUENCE [LARGE SCALE GENOMIC DNA]</scope>
    <source>
        <strain evidence="2">ATCC 11503 / BCRC 21390 / CBS 2605 / JCM 1781 / NBRC 1676 / NRRL YB-4239</strain>
    </source>
</reference>
<accession>A5E4G3</accession>
<dbReference type="KEGG" id="lel:PVL30_004218"/>
<dbReference type="OMA" id="LPIHDYI"/>
<organism evidence="1 2">
    <name type="scientific">Lodderomyces elongisporus (strain ATCC 11503 / CBS 2605 / JCM 1781 / NBRC 1676 / NRRL YB-4239)</name>
    <name type="common">Yeast</name>
    <name type="synonym">Saccharomyces elongisporus</name>
    <dbReference type="NCBI Taxonomy" id="379508"/>
    <lineage>
        <taxon>Eukaryota</taxon>
        <taxon>Fungi</taxon>
        <taxon>Dikarya</taxon>
        <taxon>Ascomycota</taxon>
        <taxon>Saccharomycotina</taxon>
        <taxon>Pichiomycetes</taxon>
        <taxon>Debaryomycetaceae</taxon>
        <taxon>Candida/Lodderomyces clade</taxon>
        <taxon>Lodderomyces</taxon>
    </lineage>
</organism>
<dbReference type="HOGENOM" id="CLU_056751_0_0_1"/>
<evidence type="ECO:0000313" key="2">
    <source>
        <dbReference type="Proteomes" id="UP000001996"/>
    </source>
</evidence>
<sequence>MKDPIGVNASADTYAYADADADAPPSYTNDSPSYSAVQVSEKKESYREPVYFQSASPQGWTVIITNKFWTDGFQIFISRDSYEKYNVFRKSQNQDIPAIQQQGVGIPLFKVINTFFSIGTTFLTFRKYCPPPLDSQGVPQRFDPKRDYHEFCIVKKRFHVGYDSYIFEFHPDPYDLKKRSFTFTMFSHSVLPIHDYIYKDERHRWIDESRMEEIVSLWQVKYGFKHTVLRPDQPSMCDNWDGQNDKLIKSTPNPLLNGLWKKKLSVRAHYPELSQYGQHCSAILGEAANWFQLGYAEVKVDDIYNNLNGNNVNYESILSVNEDALVMICVATVLKRQKDIVEDRKKRS</sequence>
<dbReference type="Proteomes" id="UP000001996">
    <property type="component" value="Unassembled WGS sequence"/>
</dbReference>
<dbReference type="AlphaFoldDB" id="A5E4G3"/>
<name>A5E4G3_LODEL</name>
<evidence type="ECO:0000313" key="1">
    <source>
        <dbReference type="EMBL" id="EDK46321.1"/>
    </source>
</evidence>
<dbReference type="EMBL" id="CH981529">
    <property type="protein sequence ID" value="EDK46321.1"/>
    <property type="molecule type" value="Genomic_DNA"/>
</dbReference>
<protein>
    <submittedName>
        <fullName evidence="1">Uncharacterized protein</fullName>
    </submittedName>
</protein>
<dbReference type="GeneID" id="5231714"/>